<sequence>MINDERKRGKKKIRWLAEHYVFGIAASFLREIFPIKGVRDIVLYPPVVVRASFSHWSPRMRDVTTPAYVKVKHAERQYIVVRHVDRVSTLNHPLPIREP</sequence>
<dbReference type="EMBL" id="KQ435876">
    <property type="protein sequence ID" value="KOX70137.1"/>
    <property type="molecule type" value="Genomic_DNA"/>
</dbReference>
<organism evidence="1 2">
    <name type="scientific">Melipona quadrifasciata</name>
    <dbReference type="NCBI Taxonomy" id="166423"/>
    <lineage>
        <taxon>Eukaryota</taxon>
        <taxon>Metazoa</taxon>
        <taxon>Ecdysozoa</taxon>
        <taxon>Arthropoda</taxon>
        <taxon>Hexapoda</taxon>
        <taxon>Insecta</taxon>
        <taxon>Pterygota</taxon>
        <taxon>Neoptera</taxon>
        <taxon>Endopterygota</taxon>
        <taxon>Hymenoptera</taxon>
        <taxon>Apocrita</taxon>
        <taxon>Aculeata</taxon>
        <taxon>Apoidea</taxon>
        <taxon>Anthophila</taxon>
        <taxon>Apidae</taxon>
        <taxon>Melipona</taxon>
    </lineage>
</organism>
<proteinExistence type="predicted"/>
<accession>A0A0M8ZSM1</accession>
<protein>
    <submittedName>
        <fullName evidence="1">Uncharacterized protein</fullName>
    </submittedName>
</protein>
<evidence type="ECO:0000313" key="2">
    <source>
        <dbReference type="Proteomes" id="UP000053105"/>
    </source>
</evidence>
<reference evidence="1 2" key="1">
    <citation type="submission" date="2015-07" db="EMBL/GenBank/DDBJ databases">
        <title>The genome of Melipona quadrifasciata.</title>
        <authorList>
            <person name="Pan H."/>
            <person name="Kapheim K."/>
        </authorList>
    </citation>
    <scope>NUCLEOTIDE SEQUENCE [LARGE SCALE GENOMIC DNA]</scope>
    <source>
        <strain evidence="1">0111107301</strain>
        <tissue evidence="1">Whole body</tissue>
    </source>
</reference>
<dbReference type="Proteomes" id="UP000053105">
    <property type="component" value="Unassembled WGS sequence"/>
</dbReference>
<evidence type="ECO:0000313" key="1">
    <source>
        <dbReference type="EMBL" id="KOX70137.1"/>
    </source>
</evidence>
<gene>
    <name evidence="1" type="ORF">WN51_04877</name>
</gene>
<dbReference type="AlphaFoldDB" id="A0A0M8ZSM1"/>
<keyword evidence="2" id="KW-1185">Reference proteome</keyword>
<name>A0A0M8ZSM1_9HYME</name>